<dbReference type="GO" id="GO:0047412">
    <property type="term" value="F:N-(long-chain-acyl)ethanolamine deacylase activity"/>
    <property type="evidence" value="ECO:0007669"/>
    <property type="project" value="TreeGrafter"/>
</dbReference>
<dbReference type="PANTHER" id="PTHR11895">
    <property type="entry name" value="TRANSAMIDASE"/>
    <property type="match status" value="1"/>
</dbReference>
<accession>A0A0A9DXY3</accession>
<dbReference type="Gene3D" id="3.90.1300.10">
    <property type="entry name" value="Amidase signature (AS) domain"/>
    <property type="match status" value="1"/>
</dbReference>
<dbReference type="AlphaFoldDB" id="A0A0A9DXY3"/>
<sequence length="108" mass="11413">MSGVLCDSGTVEVASPLAASVEDAMLVYSVIAGARPAEKLTLRPSPLCVPNLVSPDTSSILGSVKIGKYTEWFHDVSDRAISNTCEDALNLLCSTFGCQVSPFYLNIS</sequence>
<dbReference type="InterPro" id="IPR000120">
    <property type="entry name" value="Amidase"/>
</dbReference>
<reference evidence="1" key="1">
    <citation type="submission" date="2014-09" db="EMBL/GenBank/DDBJ databases">
        <authorList>
            <person name="Magalhaes I.L.F."/>
            <person name="Oliveira U."/>
            <person name="Santos F.R."/>
            <person name="Vidigal T.H.D.A."/>
            <person name="Brescovit A.D."/>
            <person name="Santos A.J."/>
        </authorList>
    </citation>
    <scope>NUCLEOTIDE SEQUENCE</scope>
    <source>
        <tissue evidence="1">Shoot tissue taken approximately 20 cm above the soil surface</tissue>
    </source>
</reference>
<dbReference type="GO" id="GO:0016020">
    <property type="term" value="C:membrane"/>
    <property type="evidence" value="ECO:0007669"/>
    <property type="project" value="TreeGrafter"/>
</dbReference>
<dbReference type="PANTHER" id="PTHR11895:SF156">
    <property type="entry name" value="FATTY ACID AMIDE HYDROLASE"/>
    <property type="match status" value="1"/>
</dbReference>
<protein>
    <submittedName>
        <fullName evidence="1">Uncharacterized protein</fullName>
    </submittedName>
</protein>
<proteinExistence type="predicted"/>
<dbReference type="GO" id="GO:0070291">
    <property type="term" value="P:N-acylethanolamine metabolic process"/>
    <property type="evidence" value="ECO:0007669"/>
    <property type="project" value="TreeGrafter"/>
</dbReference>
<evidence type="ECO:0000313" key="1">
    <source>
        <dbReference type="EMBL" id="JAD90545.1"/>
    </source>
</evidence>
<organism evidence="1">
    <name type="scientific">Arundo donax</name>
    <name type="common">Giant reed</name>
    <name type="synonym">Donax arundinaceus</name>
    <dbReference type="NCBI Taxonomy" id="35708"/>
    <lineage>
        <taxon>Eukaryota</taxon>
        <taxon>Viridiplantae</taxon>
        <taxon>Streptophyta</taxon>
        <taxon>Embryophyta</taxon>
        <taxon>Tracheophyta</taxon>
        <taxon>Spermatophyta</taxon>
        <taxon>Magnoliopsida</taxon>
        <taxon>Liliopsida</taxon>
        <taxon>Poales</taxon>
        <taxon>Poaceae</taxon>
        <taxon>PACMAD clade</taxon>
        <taxon>Arundinoideae</taxon>
        <taxon>Arundineae</taxon>
        <taxon>Arundo</taxon>
    </lineage>
</organism>
<dbReference type="InterPro" id="IPR036928">
    <property type="entry name" value="AS_sf"/>
</dbReference>
<dbReference type="SUPFAM" id="SSF75304">
    <property type="entry name" value="Amidase signature (AS) enzymes"/>
    <property type="match status" value="1"/>
</dbReference>
<name>A0A0A9DXY3_ARUDO</name>
<reference evidence="1" key="2">
    <citation type="journal article" date="2015" name="Data Brief">
        <title>Shoot transcriptome of the giant reed, Arundo donax.</title>
        <authorList>
            <person name="Barrero R.A."/>
            <person name="Guerrero F.D."/>
            <person name="Moolhuijzen P."/>
            <person name="Goolsby J.A."/>
            <person name="Tidwell J."/>
            <person name="Bellgard S.E."/>
            <person name="Bellgard M.I."/>
        </authorList>
    </citation>
    <scope>NUCLEOTIDE SEQUENCE</scope>
    <source>
        <tissue evidence="1">Shoot tissue taken approximately 20 cm above the soil surface</tissue>
    </source>
</reference>
<dbReference type="EMBL" id="GBRH01207350">
    <property type="protein sequence ID" value="JAD90545.1"/>
    <property type="molecule type" value="Transcribed_RNA"/>
</dbReference>